<dbReference type="InterPro" id="IPR050611">
    <property type="entry name" value="ABCF"/>
</dbReference>
<evidence type="ECO:0000256" key="4">
    <source>
        <dbReference type="SAM" id="Coils"/>
    </source>
</evidence>
<evidence type="ECO:0000256" key="3">
    <source>
        <dbReference type="ARBA" id="ARBA00022840"/>
    </source>
</evidence>
<feature type="coiled-coil region" evidence="4">
    <location>
        <begin position="222"/>
        <end position="249"/>
    </location>
</feature>
<name>A0A8J7I0X7_9NOST</name>
<dbReference type="PANTHER" id="PTHR19211">
    <property type="entry name" value="ATP-BINDING TRANSPORT PROTEIN-RELATED"/>
    <property type="match status" value="1"/>
</dbReference>
<keyword evidence="4" id="KW-0175">Coiled coil</keyword>
<organism evidence="6 7">
    <name type="scientific">Amazonocrinis nigriterrae CENA67</name>
    <dbReference type="NCBI Taxonomy" id="2794033"/>
    <lineage>
        <taxon>Bacteria</taxon>
        <taxon>Bacillati</taxon>
        <taxon>Cyanobacteriota</taxon>
        <taxon>Cyanophyceae</taxon>
        <taxon>Nostocales</taxon>
        <taxon>Nostocaceae</taxon>
        <taxon>Amazonocrinis</taxon>
        <taxon>Amazonocrinis nigriterrae</taxon>
    </lineage>
</organism>
<dbReference type="NCBIfam" id="NF000355">
    <property type="entry name" value="ribo_prot_ABC_F"/>
    <property type="match status" value="1"/>
</dbReference>
<dbReference type="PANTHER" id="PTHR19211:SF100">
    <property type="entry name" value="RIBOSOME PROTECTION PROTEIN VMLR"/>
    <property type="match status" value="1"/>
</dbReference>
<proteinExistence type="predicted"/>
<protein>
    <submittedName>
        <fullName evidence="6">ABC-F family ATP-binding cassette domain-containing protein</fullName>
    </submittedName>
</protein>
<dbReference type="InterPro" id="IPR003439">
    <property type="entry name" value="ABC_transporter-like_ATP-bd"/>
</dbReference>
<evidence type="ECO:0000256" key="1">
    <source>
        <dbReference type="ARBA" id="ARBA00022737"/>
    </source>
</evidence>
<dbReference type="SMART" id="SM00382">
    <property type="entry name" value="AAA"/>
    <property type="match status" value="2"/>
</dbReference>
<dbReference type="GO" id="GO:0005524">
    <property type="term" value="F:ATP binding"/>
    <property type="evidence" value="ECO:0007669"/>
    <property type="project" value="UniProtKB-KW"/>
</dbReference>
<accession>A0A8J7I0X7</accession>
<evidence type="ECO:0000313" key="7">
    <source>
        <dbReference type="Proteomes" id="UP000632766"/>
    </source>
</evidence>
<dbReference type="InterPro" id="IPR003593">
    <property type="entry name" value="AAA+_ATPase"/>
</dbReference>
<comment type="caution">
    <text evidence="6">The sequence shown here is derived from an EMBL/GenBank/DDBJ whole genome shotgun (WGS) entry which is preliminary data.</text>
</comment>
<evidence type="ECO:0000313" key="6">
    <source>
        <dbReference type="EMBL" id="MBH8566189.1"/>
    </source>
</evidence>
<dbReference type="Pfam" id="PF00005">
    <property type="entry name" value="ABC_tran"/>
    <property type="match status" value="2"/>
</dbReference>
<dbReference type="PROSITE" id="PS50893">
    <property type="entry name" value="ABC_TRANSPORTER_2"/>
    <property type="match status" value="2"/>
</dbReference>
<sequence>MQKKSILLAENLAYELSLERILFQEIQVSIGMGDRIALVGKNGIGKSTLLKILAGQISPTQGTVWQNGVVYYLPQISTIKQEINTDTVLNFLISVSDEWWKIEEILQAQFHTTLDLSLSIANLSGGELTKLFLAIGLSQEPNVLLLDEPTNHMDLLALESLRQFLENFAGAFVIVSHKPFFLAQVTKVTWELTPGGVKVYGGNFSEYRQQKQIEQEVAWRSHEVARKELKRVQASAMQEQQRAAQSQRNGRAKFLSGSIDRAAAGAMKTKAQVSAGTAKKKHEAAVAKATQKVAETKVNTTKVTSIQLEEKSQKRRNLIDIQGANLWVSERLLIENIQLHVSSGDRLAIVGANGAGKSTLAKAILEMDKQTAILQSGEVILASAMKAVYLDQTYELVNRQQTILANMQAANPSLSYQLLRQQLGHFLFKYDDVHKSASILSGGELARLAIAIISISEIDLLILDEPTNNLDIETVEQIVTGINEYQGAIWVISHDIDFLSRINITQGFKLKEQTLQMTTYLPSTPEQYYQELLECHQPSDV</sequence>
<dbReference type="AlphaFoldDB" id="A0A8J7I0X7"/>
<dbReference type="PROSITE" id="PS00211">
    <property type="entry name" value="ABC_TRANSPORTER_1"/>
    <property type="match status" value="2"/>
</dbReference>
<keyword evidence="1" id="KW-0677">Repeat</keyword>
<dbReference type="Proteomes" id="UP000632766">
    <property type="component" value="Unassembled WGS sequence"/>
</dbReference>
<gene>
    <name evidence="6" type="ORF">I8748_29210</name>
</gene>
<feature type="domain" description="ABC transporter" evidence="5">
    <location>
        <begin position="7"/>
        <end position="219"/>
    </location>
</feature>
<keyword evidence="2" id="KW-0547">Nucleotide-binding</keyword>
<dbReference type="CDD" id="cd03221">
    <property type="entry name" value="ABCF_EF-3"/>
    <property type="match status" value="2"/>
</dbReference>
<dbReference type="SUPFAM" id="SSF52540">
    <property type="entry name" value="P-loop containing nucleoside triphosphate hydrolases"/>
    <property type="match status" value="2"/>
</dbReference>
<dbReference type="InterPro" id="IPR017871">
    <property type="entry name" value="ABC_transporter-like_CS"/>
</dbReference>
<dbReference type="RefSeq" id="WP_198127952.1">
    <property type="nucleotide sequence ID" value="NZ_JAECZC010000086.1"/>
</dbReference>
<keyword evidence="7" id="KW-1185">Reference proteome</keyword>
<dbReference type="EMBL" id="JAECZC010000086">
    <property type="protein sequence ID" value="MBH8566189.1"/>
    <property type="molecule type" value="Genomic_DNA"/>
</dbReference>
<dbReference type="GO" id="GO:0016887">
    <property type="term" value="F:ATP hydrolysis activity"/>
    <property type="evidence" value="ECO:0007669"/>
    <property type="project" value="InterPro"/>
</dbReference>
<evidence type="ECO:0000259" key="5">
    <source>
        <dbReference type="PROSITE" id="PS50893"/>
    </source>
</evidence>
<feature type="domain" description="ABC transporter" evidence="5">
    <location>
        <begin position="316"/>
        <end position="537"/>
    </location>
</feature>
<dbReference type="InterPro" id="IPR027417">
    <property type="entry name" value="P-loop_NTPase"/>
</dbReference>
<reference evidence="6 7" key="1">
    <citation type="journal article" date="2021" name="Int. J. Syst. Evol. Microbiol.">
        <title>Amazonocrinis nigriterrae gen. nov., sp. nov., Atlanticothrix silvestris gen. nov., sp. nov. and Dendronalium phyllosphericum gen. nov., sp. nov., nostocacean cyanobacteria from Brazilian environments.</title>
        <authorList>
            <person name="Alvarenga D.O."/>
            <person name="Andreote A.P.D."/>
            <person name="Branco L.H.Z."/>
            <person name="Delbaje E."/>
            <person name="Cruz R.B."/>
            <person name="Varani A.M."/>
            <person name="Fiore M.F."/>
        </authorList>
    </citation>
    <scope>NUCLEOTIDE SEQUENCE [LARGE SCALE GENOMIC DNA]</scope>
    <source>
        <strain evidence="6 7">CENA67</strain>
    </source>
</reference>
<keyword evidence="3 6" id="KW-0067">ATP-binding</keyword>
<evidence type="ECO:0000256" key="2">
    <source>
        <dbReference type="ARBA" id="ARBA00022741"/>
    </source>
</evidence>
<dbReference type="Gene3D" id="3.40.50.300">
    <property type="entry name" value="P-loop containing nucleotide triphosphate hydrolases"/>
    <property type="match status" value="2"/>
</dbReference>